<keyword evidence="6" id="KW-0145">Chemotaxis</keyword>
<dbReference type="Gene3D" id="2.30.330.10">
    <property type="entry name" value="SpoA-like"/>
    <property type="match status" value="1"/>
</dbReference>
<evidence type="ECO:0000256" key="10">
    <source>
        <dbReference type="ARBA" id="ARBA00025044"/>
    </source>
</evidence>
<evidence type="ECO:0000256" key="8">
    <source>
        <dbReference type="ARBA" id="ARBA00023136"/>
    </source>
</evidence>
<dbReference type="OrthoDB" id="8273530at2"/>
<dbReference type="InterPro" id="IPR001543">
    <property type="entry name" value="FliN-like_C"/>
</dbReference>
<dbReference type="Pfam" id="PF01052">
    <property type="entry name" value="FliMN_C"/>
    <property type="match status" value="1"/>
</dbReference>
<dbReference type="Gene3D" id="3.40.1550.10">
    <property type="entry name" value="CheC-like"/>
    <property type="match status" value="1"/>
</dbReference>
<keyword evidence="12" id="KW-0969">Cilium</keyword>
<sequence>MTMTETTTTTAPLTMDTALLARLTGGLGDSKSLQKLCADFGQLYCEFLPDVFQSETGLTLQVHYHGFESGLMTDLIAELGENVALSDGQLRNWSPNFVLACGNGFVITLMENLLGALPETIEEPIERPLSQIELDLSQMVFEKIANVLRSGINVAGSFEPLLEKAHNAEDRPKPEEDHVDEFAVSIRMEVSLGQVTSEFFLVIPQKALLKTVVTLPKSAGQGGRGRKEWQEQIAEQVRRSQVTLEARIRLETLTLNTISRLVAGDVIAFQDKGDVMVDVSANGKDLYRCEFGRAGDRYTVRVKDNVSTEDDILQHFMT</sequence>
<evidence type="ECO:0000313" key="13">
    <source>
        <dbReference type="Proteomes" id="UP000308828"/>
    </source>
</evidence>
<keyword evidence="5" id="KW-1003">Cell membrane</keyword>
<evidence type="ECO:0000256" key="2">
    <source>
        <dbReference type="ARBA" id="ARBA00004202"/>
    </source>
</evidence>
<evidence type="ECO:0000256" key="4">
    <source>
        <dbReference type="ARBA" id="ARBA00021898"/>
    </source>
</evidence>
<evidence type="ECO:0000313" key="12">
    <source>
        <dbReference type="EMBL" id="THV23716.1"/>
    </source>
</evidence>
<organism evidence="12 13">
    <name type="scientific">Peteryoungia ipomoeae</name>
    <dbReference type="NCBI Taxonomy" id="1210932"/>
    <lineage>
        <taxon>Bacteria</taxon>
        <taxon>Pseudomonadati</taxon>
        <taxon>Pseudomonadota</taxon>
        <taxon>Alphaproteobacteria</taxon>
        <taxon>Hyphomicrobiales</taxon>
        <taxon>Rhizobiaceae</taxon>
        <taxon>Peteryoungia</taxon>
    </lineage>
</organism>
<keyword evidence="13" id="KW-1185">Reference proteome</keyword>
<dbReference type="AlphaFoldDB" id="A0A4V4HMV8"/>
<evidence type="ECO:0000256" key="7">
    <source>
        <dbReference type="ARBA" id="ARBA00022779"/>
    </source>
</evidence>
<dbReference type="EMBL" id="STGV01000002">
    <property type="protein sequence ID" value="THV23716.1"/>
    <property type="molecule type" value="Genomic_DNA"/>
</dbReference>
<comment type="function">
    <text evidence="10">FliM is one of three proteins (FliG, FliN, FliM) that forms the rotor-mounted switch complex (C ring), located at the base of the basal body. This complex interacts with the CheY and CheZ chemotaxis proteins, in addition to contacting components of the motor that determine the direction of flagellar rotation.</text>
</comment>
<feature type="domain" description="Flagellar motor switch protein FliN-like C-terminal" evidence="11">
    <location>
        <begin position="235"/>
        <end position="305"/>
    </location>
</feature>
<dbReference type="GO" id="GO:0050918">
    <property type="term" value="P:positive chemotaxis"/>
    <property type="evidence" value="ECO:0007669"/>
    <property type="project" value="TreeGrafter"/>
</dbReference>
<comment type="caution">
    <text evidence="12">The sequence shown here is derived from an EMBL/GenBank/DDBJ whole genome shotgun (WGS) entry which is preliminary data.</text>
</comment>
<comment type="similarity">
    <text evidence="3">Belongs to the FliM family.</text>
</comment>
<name>A0A4V4HMV8_9HYPH</name>
<keyword evidence="9" id="KW-0975">Bacterial flagellum</keyword>
<dbReference type="PANTHER" id="PTHR30034:SF6">
    <property type="entry name" value="YOP PROTEINS TRANSLOCATION PROTEIN Q"/>
    <property type="match status" value="1"/>
</dbReference>
<keyword evidence="7" id="KW-0283">Flagellar rotation</keyword>
<proteinExistence type="inferred from homology"/>
<comment type="subcellular location">
    <subcellularLocation>
        <location evidence="1">Bacterial flagellum basal body</location>
    </subcellularLocation>
    <subcellularLocation>
        <location evidence="2">Cell membrane</location>
        <topology evidence="2">Peripheral membrane protein</topology>
    </subcellularLocation>
</comment>
<dbReference type="GO" id="GO:0005886">
    <property type="term" value="C:plasma membrane"/>
    <property type="evidence" value="ECO:0007669"/>
    <property type="project" value="UniProtKB-SubCell"/>
</dbReference>
<accession>A0A4V4HMV8</accession>
<protein>
    <recommendedName>
        <fullName evidence="4">Flagellar motor switch protein FliM</fullName>
    </recommendedName>
</protein>
<evidence type="ECO:0000256" key="3">
    <source>
        <dbReference type="ARBA" id="ARBA00011049"/>
    </source>
</evidence>
<keyword evidence="12" id="KW-0966">Cell projection</keyword>
<evidence type="ECO:0000256" key="9">
    <source>
        <dbReference type="ARBA" id="ARBA00023143"/>
    </source>
</evidence>
<evidence type="ECO:0000259" key="11">
    <source>
        <dbReference type="Pfam" id="PF01052"/>
    </source>
</evidence>
<gene>
    <name evidence="12" type="ORF">FAA97_06915</name>
</gene>
<evidence type="ECO:0000256" key="1">
    <source>
        <dbReference type="ARBA" id="ARBA00004117"/>
    </source>
</evidence>
<evidence type="ECO:0000256" key="6">
    <source>
        <dbReference type="ARBA" id="ARBA00022500"/>
    </source>
</evidence>
<dbReference type="GO" id="GO:0071978">
    <property type="term" value="P:bacterial-type flagellum-dependent swarming motility"/>
    <property type="evidence" value="ECO:0007669"/>
    <property type="project" value="TreeGrafter"/>
</dbReference>
<dbReference type="Proteomes" id="UP000308828">
    <property type="component" value="Unassembled WGS sequence"/>
</dbReference>
<evidence type="ECO:0000256" key="5">
    <source>
        <dbReference type="ARBA" id="ARBA00022475"/>
    </source>
</evidence>
<dbReference type="SUPFAM" id="SSF101801">
    <property type="entry name" value="Surface presentation of antigens (SPOA)"/>
    <property type="match status" value="1"/>
</dbReference>
<keyword evidence="12" id="KW-0282">Flagellum</keyword>
<keyword evidence="8" id="KW-0472">Membrane</keyword>
<dbReference type="InterPro" id="IPR036429">
    <property type="entry name" value="SpoA-like_sf"/>
</dbReference>
<dbReference type="RefSeq" id="WP_136597815.1">
    <property type="nucleotide sequence ID" value="NZ_STGV01000002.1"/>
</dbReference>
<dbReference type="PANTHER" id="PTHR30034">
    <property type="entry name" value="FLAGELLAR MOTOR SWITCH PROTEIN FLIM"/>
    <property type="match status" value="1"/>
</dbReference>
<reference evidence="12 13" key="1">
    <citation type="submission" date="2019-04" db="EMBL/GenBank/DDBJ databases">
        <title>Genome sequence of strain shin9-1.</title>
        <authorList>
            <person name="Gao J."/>
            <person name="Sun J."/>
        </authorList>
    </citation>
    <scope>NUCLEOTIDE SEQUENCE [LARGE SCALE GENOMIC DNA]</scope>
    <source>
        <strain evidence="13">shin9-1</strain>
    </source>
</reference>
<dbReference type="GO" id="GO:0009425">
    <property type="term" value="C:bacterial-type flagellum basal body"/>
    <property type="evidence" value="ECO:0007669"/>
    <property type="project" value="UniProtKB-SubCell"/>
</dbReference>
<dbReference type="InterPro" id="IPR028976">
    <property type="entry name" value="CheC-like_sf"/>
</dbReference>